<protein>
    <submittedName>
        <fullName evidence="1">19737_t:CDS:1</fullName>
    </submittedName>
</protein>
<keyword evidence="2" id="KW-1185">Reference proteome</keyword>
<evidence type="ECO:0000313" key="1">
    <source>
        <dbReference type="EMBL" id="CAG8787129.1"/>
    </source>
</evidence>
<proteinExistence type="predicted"/>
<feature type="non-terminal residue" evidence="1">
    <location>
        <position position="226"/>
    </location>
</feature>
<name>A0A9N9JNP4_9GLOM</name>
<dbReference type="Proteomes" id="UP000789396">
    <property type="component" value="Unassembled WGS sequence"/>
</dbReference>
<feature type="non-terminal residue" evidence="1">
    <location>
        <position position="1"/>
    </location>
</feature>
<dbReference type="EMBL" id="CAJVPZ010057634">
    <property type="protein sequence ID" value="CAG8787129.1"/>
    <property type="molecule type" value="Genomic_DNA"/>
</dbReference>
<comment type="caution">
    <text evidence="1">The sequence shown here is derived from an EMBL/GenBank/DDBJ whole genome shotgun (WGS) entry which is preliminary data.</text>
</comment>
<reference evidence="1" key="1">
    <citation type="submission" date="2021-06" db="EMBL/GenBank/DDBJ databases">
        <authorList>
            <person name="Kallberg Y."/>
            <person name="Tangrot J."/>
            <person name="Rosling A."/>
        </authorList>
    </citation>
    <scope>NUCLEOTIDE SEQUENCE</scope>
    <source>
        <strain evidence="1">IN212</strain>
    </source>
</reference>
<evidence type="ECO:0000313" key="2">
    <source>
        <dbReference type="Proteomes" id="UP000789396"/>
    </source>
</evidence>
<dbReference type="OrthoDB" id="2448326at2759"/>
<dbReference type="AlphaFoldDB" id="A0A9N9JNP4"/>
<organism evidence="1 2">
    <name type="scientific">Racocetra fulgida</name>
    <dbReference type="NCBI Taxonomy" id="60492"/>
    <lineage>
        <taxon>Eukaryota</taxon>
        <taxon>Fungi</taxon>
        <taxon>Fungi incertae sedis</taxon>
        <taxon>Mucoromycota</taxon>
        <taxon>Glomeromycotina</taxon>
        <taxon>Glomeromycetes</taxon>
        <taxon>Diversisporales</taxon>
        <taxon>Gigasporaceae</taxon>
        <taxon>Racocetra</taxon>
    </lineage>
</organism>
<sequence>NQEVANQVATNQVVTNQVVANQMTINQAVANQLVANQVTTNQATDNEQPRAQDLLCVFASFFEKYKSLGLLECEMKESQIIWHADSKKPRDRLQLYHTFFSELVQIQMHLRNFSLCEKHYNQLIISDFLHQILLSSNLPSNLLSSLPSNLPNNRRKHAETEAKINICNIMQANKQTNEVAVQASNKTYKIKDLKKQLKYAYNYVIGSWERVQEINKINKELTEQNN</sequence>
<gene>
    <name evidence="1" type="ORF">RFULGI_LOCUS16363</name>
</gene>
<accession>A0A9N9JNP4</accession>